<proteinExistence type="predicted"/>
<accession>D2VA20</accession>
<dbReference type="OMA" id="NWCFYSS"/>
<dbReference type="GO" id="GO:0016020">
    <property type="term" value="C:membrane"/>
    <property type="evidence" value="ECO:0007669"/>
    <property type="project" value="UniProtKB-SubCell"/>
</dbReference>
<evidence type="ECO:0000256" key="3">
    <source>
        <dbReference type="ARBA" id="ARBA00022989"/>
    </source>
</evidence>
<dbReference type="InterPro" id="IPR024129">
    <property type="entry name" value="Sphingomy_SMPD4"/>
</dbReference>
<dbReference type="Proteomes" id="UP000006671">
    <property type="component" value="Unassembled WGS sequence"/>
</dbReference>
<keyword evidence="3 5" id="KW-1133">Transmembrane helix</keyword>
<dbReference type="OrthoDB" id="10251465at2759"/>
<keyword evidence="4 5" id="KW-0472">Membrane</keyword>
<dbReference type="GeneID" id="8859471"/>
<keyword evidence="7" id="KW-1185">Reference proteome</keyword>
<evidence type="ECO:0000313" key="7">
    <source>
        <dbReference type="Proteomes" id="UP000006671"/>
    </source>
</evidence>
<dbReference type="RefSeq" id="XP_002678974.1">
    <property type="nucleotide sequence ID" value="XM_002678928.1"/>
</dbReference>
<dbReference type="GO" id="GO:0006685">
    <property type="term" value="P:sphingomyelin catabolic process"/>
    <property type="evidence" value="ECO:0007669"/>
    <property type="project" value="TreeGrafter"/>
</dbReference>
<dbReference type="KEGG" id="ngr:NAEGRDRAFT_65709"/>
<dbReference type="GO" id="GO:0050290">
    <property type="term" value="F:sphingomyelin phosphodiesterase D activity"/>
    <property type="evidence" value="ECO:0007669"/>
    <property type="project" value="InterPro"/>
</dbReference>
<keyword evidence="2 5" id="KW-0812">Transmembrane</keyword>
<dbReference type="VEuPathDB" id="AmoebaDB:NAEGRDRAFT_65709"/>
<gene>
    <name evidence="6" type="ORF">NAEGRDRAFT_65709</name>
</gene>
<evidence type="ECO:0000256" key="5">
    <source>
        <dbReference type="SAM" id="Phobius"/>
    </source>
</evidence>
<dbReference type="GO" id="GO:0046513">
    <property type="term" value="P:ceramide biosynthetic process"/>
    <property type="evidence" value="ECO:0007669"/>
    <property type="project" value="TreeGrafter"/>
</dbReference>
<comment type="subcellular location">
    <subcellularLocation>
        <location evidence="1">Membrane</location>
        <topology evidence="1">Single-pass membrane protein</topology>
    </subcellularLocation>
</comment>
<dbReference type="EMBL" id="GG738859">
    <property type="protein sequence ID" value="EFC46230.1"/>
    <property type="molecule type" value="Genomic_DNA"/>
</dbReference>
<evidence type="ECO:0000313" key="6">
    <source>
        <dbReference type="EMBL" id="EFC46230.1"/>
    </source>
</evidence>
<feature type="transmembrane region" description="Helical" evidence="5">
    <location>
        <begin position="639"/>
        <end position="659"/>
    </location>
</feature>
<protein>
    <submittedName>
        <fullName evidence="6">Predicted protein</fullName>
    </submittedName>
</protein>
<dbReference type="InParanoid" id="D2VA20"/>
<organism evidence="7">
    <name type="scientific">Naegleria gruberi</name>
    <name type="common">Amoeba</name>
    <dbReference type="NCBI Taxonomy" id="5762"/>
    <lineage>
        <taxon>Eukaryota</taxon>
        <taxon>Discoba</taxon>
        <taxon>Heterolobosea</taxon>
        <taxon>Tetramitia</taxon>
        <taxon>Eutetramitia</taxon>
        <taxon>Vahlkampfiidae</taxon>
        <taxon>Naegleria</taxon>
    </lineage>
</organism>
<sequence length="660" mass="76386">MASDDLKFYLTHDSPRTALKGVFNTLSKETASYSECVQSLNQLASKLFGFGNSGTPWIVLAENDETMYEYVINLLEPEGPLFKMFFRNMGDVYQNTYYYPVGGLSFGMRTFTAELKDKKNSDASSLLGIYVNTPVFRYFNEKIKTMGDGKNIQVNMFEYFLFCFFYFIMTNNKMSFKTEQKIPRTSDTDNFAGFLSKLAPIRPEASRQSSKKPPTTFLFSKYLNFFFPLEKRKDYKREISNTFLFILTDFLFNQMIERAGNYSFSTEMNENATKFTYFTSVTVKHLLRLGTIADNMKSINELTLAANYRDNASSKLEPYSIVQYPAYRFLKTMFIGLKNDKIFPMKYSLSLWKALLCPWRTDQGQNTPWPFYMIANWCFYSSLFSHFMNCRFPSDVYNTSLVDLESISDLLDIFSESNTLEILKGINNMIESSELQEGALVSHMKHCGENRFTSLIFSDNLTKIVQFKIGEIQVTTSQQMSSSPRIKNLFTKGTKSLRSDFDTRIKLMKKLSSKLALIFSDLRDFDVTKTPSIYSPRSFIDTPQSVSDFYAQEELQGSAYHEEYQSMKKLTPIGIDLVVTGKHKCDKMDVCFNKKAIYRPIESNEISWLVVPLIKLSEKYAQKYGKGVDFRIFANVSNLLFILVVILFLYLIFVLITYFY</sequence>
<evidence type="ECO:0000256" key="1">
    <source>
        <dbReference type="ARBA" id="ARBA00004167"/>
    </source>
</evidence>
<evidence type="ECO:0000256" key="2">
    <source>
        <dbReference type="ARBA" id="ARBA00022692"/>
    </source>
</evidence>
<dbReference type="GO" id="GO:0046475">
    <property type="term" value="P:glycerophospholipid catabolic process"/>
    <property type="evidence" value="ECO:0007669"/>
    <property type="project" value="TreeGrafter"/>
</dbReference>
<dbReference type="PANTHER" id="PTHR12988:SF6">
    <property type="entry name" value="SPHINGOMYELIN PHOSPHODIESTERASE 4"/>
    <property type="match status" value="1"/>
</dbReference>
<dbReference type="PANTHER" id="PTHR12988">
    <property type="entry name" value="SPHINGOMYELIN PHOSPHODIESTERASE 4"/>
    <property type="match status" value="1"/>
</dbReference>
<name>D2VA20_NAEGR</name>
<dbReference type="AlphaFoldDB" id="D2VA20"/>
<evidence type="ECO:0000256" key="4">
    <source>
        <dbReference type="ARBA" id="ARBA00023136"/>
    </source>
</evidence>
<reference evidence="6 7" key="1">
    <citation type="journal article" date="2010" name="Cell">
        <title>The genome of Naegleria gruberi illuminates early eukaryotic versatility.</title>
        <authorList>
            <person name="Fritz-Laylin L.K."/>
            <person name="Prochnik S.E."/>
            <person name="Ginger M.L."/>
            <person name="Dacks J.B."/>
            <person name="Carpenter M.L."/>
            <person name="Field M.C."/>
            <person name="Kuo A."/>
            <person name="Paredez A."/>
            <person name="Chapman J."/>
            <person name="Pham J."/>
            <person name="Shu S."/>
            <person name="Neupane R."/>
            <person name="Cipriano M."/>
            <person name="Mancuso J."/>
            <person name="Tu H."/>
            <person name="Salamov A."/>
            <person name="Lindquist E."/>
            <person name="Shapiro H."/>
            <person name="Lucas S."/>
            <person name="Grigoriev I.V."/>
            <person name="Cande W.Z."/>
            <person name="Fulton C."/>
            <person name="Rokhsar D.S."/>
            <person name="Dawson S.C."/>
        </authorList>
    </citation>
    <scope>NUCLEOTIDE SEQUENCE [LARGE SCALE GENOMIC DNA]</scope>
    <source>
        <strain evidence="6 7">NEG-M</strain>
    </source>
</reference>